<dbReference type="Proteomes" id="UP000076512">
    <property type="component" value="Unassembled WGS sequence"/>
</dbReference>
<reference evidence="3 4" key="1">
    <citation type="submission" date="2016-04" db="EMBL/GenBank/DDBJ databases">
        <authorList>
            <person name="Evans L.H."/>
            <person name="Alamgir A."/>
            <person name="Owens N."/>
            <person name="Weber N.D."/>
            <person name="Virtaneva K."/>
            <person name="Barbian K."/>
            <person name="Babar A."/>
            <person name="Rosenke K."/>
        </authorList>
    </citation>
    <scope>NUCLEOTIDE SEQUENCE [LARGE SCALE GENOMIC DNA]</scope>
    <source>
        <strain evidence="3 4">IFM 0406</strain>
    </source>
</reference>
<dbReference type="EMBL" id="LWGR01000021">
    <property type="protein sequence ID" value="KZM68673.1"/>
    <property type="molecule type" value="Genomic_DNA"/>
</dbReference>
<protein>
    <recommendedName>
        <fullName evidence="2">HTH cro/C1-type domain-containing protein</fullName>
    </recommendedName>
</protein>
<name>A0A164HNY6_9NOCA</name>
<accession>A0A164HNY6</accession>
<gene>
    <name evidence="3" type="ORF">AWN90_12660</name>
</gene>
<dbReference type="STRING" id="455432.AWN90_12660"/>
<dbReference type="InterPro" id="IPR001387">
    <property type="entry name" value="Cro/C1-type_HTH"/>
</dbReference>
<evidence type="ECO:0000259" key="2">
    <source>
        <dbReference type="PROSITE" id="PS50943"/>
    </source>
</evidence>
<proteinExistence type="predicted"/>
<feature type="compositionally biased region" description="Polar residues" evidence="1">
    <location>
        <begin position="182"/>
        <end position="193"/>
    </location>
</feature>
<evidence type="ECO:0000256" key="1">
    <source>
        <dbReference type="SAM" id="MobiDB-lite"/>
    </source>
</evidence>
<comment type="caution">
    <text evidence="3">The sequence shown here is derived from an EMBL/GenBank/DDBJ whole genome shotgun (WGS) entry which is preliminary data.</text>
</comment>
<sequence length="193" mass="21395">MGYKVSRSTITDIENRRRKYISTAELSVIAWVLAVPPVRLLYPALPDGDTEVVPGVHKSATHAITWFSGETVFTPPPVASTGFADADERRAESQKASDRLVALVEGQNPVELSRRRLHLRSRIHSTAKMLADLQEEMPDAAPAILAELTAIQRHLEETERELRMLPDAVVSDEPADDLPRATISNLEVTQPKK</sequence>
<feature type="region of interest" description="Disordered" evidence="1">
    <location>
        <begin position="165"/>
        <end position="193"/>
    </location>
</feature>
<evidence type="ECO:0000313" key="4">
    <source>
        <dbReference type="Proteomes" id="UP000076512"/>
    </source>
</evidence>
<organism evidence="3 4">
    <name type="scientific">Nocardia terpenica</name>
    <dbReference type="NCBI Taxonomy" id="455432"/>
    <lineage>
        <taxon>Bacteria</taxon>
        <taxon>Bacillati</taxon>
        <taxon>Actinomycetota</taxon>
        <taxon>Actinomycetes</taxon>
        <taxon>Mycobacteriales</taxon>
        <taxon>Nocardiaceae</taxon>
        <taxon>Nocardia</taxon>
    </lineage>
</organism>
<dbReference type="PROSITE" id="PS50943">
    <property type="entry name" value="HTH_CROC1"/>
    <property type="match status" value="1"/>
</dbReference>
<dbReference type="AlphaFoldDB" id="A0A164HNY6"/>
<feature type="domain" description="HTH cro/C1-type" evidence="2">
    <location>
        <begin position="5"/>
        <end position="40"/>
    </location>
</feature>
<evidence type="ECO:0000313" key="3">
    <source>
        <dbReference type="EMBL" id="KZM68673.1"/>
    </source>
</evidence>
<keyword evidence="4" id="KW-1185">Reference proteome</keyword>